<reference evidence="2" key="1">
    <citation type="journal article" date="2020" name="Phytopathology">
        <title>Genome Sequence Resources of Colletotrichum truncatum, C. plurivorum, C. musicola, and C. sojae: Four Species Pathogenic to Soybean (Glycine max).</title>
        <authorList>
            <person name="Rogerio F."/>
            <person name="Boufleur T.R."/>
            <person name="Ciampi-Guillardi M."/>
            <person name="Sukno S.A."/>
            <person name="Thon M.R."/>
            <person name="Massola Junior N.S."/>
            <person name="Baroncelli R."/>
        </authorList>
    </citation>
    <scope>NUCLEOTIDE SEQUENCE</scope>
    <source>
        <strain evidence="2">LFN00145</strain>
    </source>
</reference>
<dbReference type="AlphaFoldDB" id="A0A8H6KW16"/>
<feature type="region of interest" description="Disordered" evidence="1">
    <location>
        <begin position="311"/>
        <end position="347"/>
    </location>
</feature>
<name>A0A8H6KW16_9PEZI</name>
<comment type="caution">
    <text evidence="2">The sequence shown here is derived from an EMBL/GenBank/DDBJ whole genome shotgun (WGS) entry which is preliminary data.</text>
</comment>
<accession>A0A8H6KW16</accession>
<dbReference type="Proteomes" id="UP000654918">
    <property type="component" value="Unassembled WGS sequence"/>
</dbReference>
<protein>
    <submittedName>
        <fullName evidence="2">Uncharacterized protein</fullName>
    </submittedName>
</protein>
<sequence length="407" mass="45479">MHQSHVQRRCETVYTDLRIAPSKRNRTQVPVVPSFHFTNTSHDHYESTAYLHHIPHAGLCEFHLHRPGRRAIDGASAAPLETKAAYRCCLTFRLTSHQPIRDPELLLQELSGISQRNPSTDREARSTSPVCPVVMDTDEKQTLPVLRLPAQKLNGFEAPWLISHLPIANWQGVEHSSRIRIPTPSAAMPHAARNHRRECDRRTPFDSTGTVFFCRLRIHVRIRGIISRMWLATHATACQYLVTPFRFHREFGSCGDLAMRRALAWSLADAALAPHDGRAELAFYGATRRTQHVFPSTSLGFFRDDRRREGNFKQVPSSSIPPGTCRDSVRISPQRQGPRNGPVSSEEVKLCDDNPRLGSFPTLPNYPHGSLVAVAPTDGRTVGQSASNFLASADITHQSEGSVAFAS</sequence>
<dbReference type="EMBL" id="WIGO01000017">
    <property type="protein sequence ID" value="KAF6838717.1"/>
    <property type="molecule type" value="Genomic_DNA"/>
</dbReference>
<evidence type="ECO:0000313" key="2">
    <source>
        <dbReference type="EMBL" id="KAF6838717.1"/>
    </source>
</evidence>
<evidence type="ECO:0000313" key="3">
    <source>
        <dbReference type="Proteomes" id="UP000654918"/>
    </source>
</evidence>
<evidence type="ECO:0000256" key="1">
    <source>
        <dbReference type="SAM" id="MobiDB-lite"/>
    </source>
</evidence>
<gene>
    <name evidence="2" type="ORF">CPLU01_02250</name>
</gene>
<keyword evidence="3" id="KW-1185">Reference proteome</keyword>
<proteinExistence type="predicted"/>
<organism evidence="2 3">
    <name type="scientific">Colletotrichum plurivorum</name>
    <dbReference type="NCBI Taxonomy" id="2175906"/>
    <lineage>
        <taxon>Eukaryota</taxon>
        <taxon>Fungi</taxon>
        <taxon>Dikarya</taxon>
        <taxon>Ascomycota</taxon>
        <taxon>Pezizomycotina</taxon>
        <taxon>Sordariomycetes</taxon>
        <taxon>Hypocreomycetidae</taxon>
        <taxon>Glomerellales</taxon>
        <taxon>Glomerellaceae</taxon>
        <taxon>Colletotrichum</taxon>
        <taxon>Colletotrichum orchidearum species complex</taxon>
    </lineage>
</organism>